<gene>
    <name evidence="7" type="ORF">TW77_01480</name>
</gene>
<dbReference type="Proteomes" id="UP000033452">
    <property type="component" value="Unassembled WGS sequence"/>
</dbReference>
<sequence>MSNLKTPDRIKTLDDDRFDVIVVGAGIGGLTAAATLAHRGKKVLVLDMHYEMGGCATVFHRKGKAYEFDVGLHYIGDCGPEGLIPRILRGAGIDYNEIEFLEQDPEAFDTLCFPGYRFGIPRGFERFKEKLLAEFPQERKGIIRYFKYLDQVWKFMGIHSNPKSALWILPQCLLLARYANATVKEFLDTCTQDKKLRAILTGQLGVYHQPPSRASMAGHAGVTNHFLQGSFYPSGGGQVFSDKLGEAVERNGGKILLRSKVTKILVENGAVKGVEFENKKLGTKTVYADNVIANADIKHTLLELVDSKWLKPKTLKKTRDYEMSPAMGIVYLGIDLDMIKEGHKNTNYRIYPDYDYEIAYSAIFKEKFPENPHVFIGNATLKDPQNKNLAPEGIYNLQLMSVTPASPEAWGLTEEEVKDGSYRKNPEYLKKKQWYAEQLIKTAESVIPGLSKHIVYQDVSTPFSVTRFIGSSGGTSYGIAFTPEQFLHRRPSEKTEVKGLYLCGASTRTGHGIFGAMTGGVEAAAAVAGRNVRYDVLDLGKRAVASAEA</sequence>
<evidence type="ECO:0000256" key="3">
    <source>
        <dbReference type="ARBA" id="ARBA00022827"/>
    </source>
</evidence>
<dbReference type="EMBL" id="JXYA01000002">
    <property type="protein sequence ID" value="KJZ13035.1"/>
    <property type="molecule type" value="Genomic_DNA"/>
</dbReference>
<name>A0A0F4R0J1_9GAMM</name>
<keyword evidence="3" id="KW-0274">FAD</keyword>
<dbReference type="Pfam" id="PF13450">
    <property type="entry name" value="NAD_binding_8"/>
    <property type="match status" value="1"/>
</dbReference>
<protein>
    <submittedName>
        <fullName evidence="7">FAD-dependent oxidoreductase</fullName>
    </submittedName>
</protein>
<keyword evidence="2" id="KW-0732">Signal</keyword>
<evidence type="ECO:0000256" key="2">
    <source>
        <dbReference type="ARBA" id="ARBA00022729"/>
    </source>
</evidence>
<dbReference type="OrthoDB" id="9774675at2"/>
<comment type="caution">
    <text evidence="7">The sequence shown here is derived from an EMBL/GenBank/DDBJ whole genome shotgun (WGS) entry which is preliminary data.</text>
</comment>
<dbReference type="RefSeq" id="WP_046003186.1">
    <property type="nucleotide sequence ID" value="NZ_JXYA01000002.1"/>
</dbReference>
<accession>A0A0F4R0J1</accession>
<keyword evidence="1" id="KW-0285">Flavoprotein</keyword>
<keyword evidence="8" id="KW-1185">Reference proteome</keyword>
<keyword evidence="4" id="KW-0521">NADP</keyword>
<keyword evidence="6" id="KW-1133">Transmembrane helix</keyword>
<evidence type="ECO:0000256" key="1">
    <source>
        <dbReference type="ARBA" id="ARBA00022630"/>
    </source>
</evidence>
<evidence type="ECO:0000256" key="6">
    <source>
        <dbReference type="SAM" id="Phobius"/>
    </source>
</evidence>
<evidence type="ECO:0000313" key="8">
    <source>
        <dbReference type="Proteomes" id="UP000033452"/>
    </source>
</evidence>
<organism evidence="7 8">
    <name type="scientific">Pseudoalteromonas rubra</name>
    <dbReference type="NCBI Taxonomy" id="43658"/>
    <lineage>
        <taxon>Bacteria</taxon>
        <taxon>Pseudomonadati</taxon>
        <taxon>Pseudomonadota</taxon>
        <taxon>Gammaproteobacteria</taxon>
        <taxon>Alteromonadales</taxon>
        <taxon>Pseudoalteromonadaceae</taxon>
        <taxon>Pseudoalteromonas</taxon>
    </lineage>
</organism>
<dbReference type="Gene3D" id="3.50.50.60">
    <property type="entry name" value="FAD/NAD(P)-binding domain"/>
    <property type="match status" value="2"/>
</dbReference>
<proteinExistence type="predicted"/>
<dbReference type="SUPFAM" id="SSF51905">
    <property type="entry name" value="FAD/NAD(P)-binding domain"/>
    <property type="match status" value="1"/>
</dbReference>
<reference evidence="7 8" key="1">
    <citation type="journal article" date="2015" name="BMC Genomics">
        <title>Genome mining reveals unlocked bioactive potential of marine Gram-negative bacteria.</title>
        <authorList>
            <person name="Machado H."/>
            <person name="Sonnenschein E.C."/>
            <person name="Melchiorsen J."/>
            <person name="Gram L."/>
        </authorList>
    </citation>
    <scope>NUCLEOTIDE SEQUENCE [LARGE SCALE GENOMIC DNA]</scope>
    <source>
        <strain evidence="7 8">S2471</strain>
    </source>
</reference>
<keyword evidence="6" id="KW-0472">Membrane</keyword>
<dbReference type="InterPro" id="IPR052206">
    <property type="entry name" value="Retinol_saturase"/>
</dbReference>
<evidence type="ECO:0000256" key="5">
    <source>
        <dbReference type="ARBA" id="ARBA00023027"/>
    </source>
</evidence>
<dbReference type="InterPro" id="IPR036188">
    <property type="entry name" value="FAD/NAD-bd_sf"/>
</dbReference>
<evidence type="ECO:0000256" key="4">
    <source>
        <dbReference type="ARBA" id="ARBA00022857"/>
    </source>
</evidence>
<dbReference type="PANTHER" id="PTHR46091">
    <property type="entry name" value="BLR7054 PROTEIN"/>
    <property type="match status" value="1"/>
</dbReference>
<dbReference type="AlphaFoldDB" id="A0A0F4R0J1"/>
<feature type="transmembrane region" description="Helical" evidence="6">
    <location>
        <begin position="20"/>
        <end position="38"/>
    </location>
</feature>
<keyword evidence="5" id="KW-0520">NAD</keyword>
<dbReference type="PATRIC" id="fig|43658.5.peg.306"/>
<keyword evidence="6" id="KW-0812">Transmembrane</keyword>
<dbReference type="PANTHER" id="PTHR46091:SF3">
    <property type="entry name" value="AMINE OXIDASE DOMAIN-CONTAINING PROTEIN"/>
    <property type="match status" value="1"/>
</dbReference>
<evidence type="ECO:0000313" key="7">
    <source>
        <dbReference type="EMBL" id="KJZ13035.1"/>
    </source>
</evidence>